<feature type="region of interest" description="Disordered" evidence="1">
    <location>
        <begin position="1"/>
        <end position="24"/>
    </location>
</feature>
<dbReference type="CDD" id="cd10936">
    <property type="entry name" value="CE4_DAC2"/>
    <property type="match status" value="1"/>
</dbReference>
<dbReference type="GO" id="GO:0005975">
    <property type="term" value="P:carbohydrate metabolic process"/>
    <property type="evidence" value="ECO:0007669"/>
    <property type="project" value="InterPro"/>
</dbReference>
<evidence type="ECO:0000313" key="2">
    <source>
        <dbReference type="EMBL" id="MBE1237141.1"/>
    </source>
</evidence>
<feature type="region of interest" description="Disordered" evidence="1">
    <location>
        <begin position="560"/>
        <end position="580"/>
    </location>
</feature>
<name>A0A8J7CW73_9PROT</name>
<protein>
    <submittedName>
        <fullName evidence="2">Divergent polysaccharide deacetylase family protein</fullName>
    </submittedName>
</protein>
<feature type="compositionally biased region" description="Basic residues" evidence="1">
    <location>
        <begin position="12"/>
        <end position="24"/>
    </location>
</feature>
<dbReference type="RefSeq" id="WP_192534143.1">
    <property type="nucleotide sequence ID" value="NZ_JACZHT010000003.1"/>
</dbReference>
<dbReference type="Gene3D" id="3.20.20.370">
    <property type="entry name" value="Glycoside hydrolase/deacetylase"/>
    <property type="match status" value="1"/>
</dbReference>
<dbReference type="AlphaFoldDB" id="A0A8J7CW73"/>
<reference evidence="2" key="1">
    <citation type="submission" date="2020-10" db="EMBL/GenBank/DDBJ databases">
        <title>Genome sequence of the unusual species of purple photosynthetic bacteria, Phaeovibrio sulfidiphilus DSM 23193, type strain.</title>
        <authorList>
            <person name="Kyndt J.A."/>
            <person name="Meyer T.E."/>
        </authorList>
    </citation>
    <scope>NUCLEOTIDE SEQUENCE</scope>
    <source>
        <strain evidence="2">DSM 23193</strain>
    </source>
</reference>
<dbReference type="SUPFAM" id="SSF88713">
    <property type="entry name" value="Glycoside hydrolase/deacetylase"/>
    <property type="match status" value="1"/>
</dbReference>
<organism evidence="2 3">
    <name type="scientific">Phaeovibrio sulfidiphilus</name>
    <dbReference type="NCBI Taxonomy" id="1220600"/>
    <lineage>
        <taxon>Bacteria</taxon>
        <taxon>Pseudomonadati</taxon>
        <taxon>Pseudomonadota</taxon>
        <taxon>Alphaproteobacteria</taxon>
        <taxon>Rhodospirillales</taxon>
        <taxon>Rhodospirillaceae</taxon>
        <taxon>Phaeovibrio</taxon>
    </lineage>
</organism>
<feature type="compositionally biased region" description="Basic and acidic residues" evidence="1">
    <location>
        <begin position="297"/>
        <end position="307"/>
    </location>
</feature>
<dbReference type="InterPro" id="IPR006837">
    <property type="entry name" value="Divergent_DAC"/>
</dbReference>
<comment type="caution">
    <text evidence="2">The sequence shown here is derived from an EMBL/GenBank/DDBJ whole genome shotgun (WGS) entry which is preliminary data.</text>
</comment>
<gene>
    <name evidence="2" type="ORF">IHV25_05705</name>
</gene>
<feature type="compositionally biased region" description="Polar residues" evidence="1">
    <location>
        <begin position="1"/>
        <end position="11"/>
    </location>
</feature>
<feature type="region of interest" description="Disordered" evidence="1">
    <location>
        <begin position="169"/>
        <end position="235"/>
    </location>
</feature>
<dbReference type="Proteomes" id="UP000631034">
    <property type="component" value="Unassembled WGS sequence"/>
</dbReference>
<keyword evidence="3" id="KW-1185">Reference proteome</keyword>
<dbReference type="InterPro" id="IPR011330">
    <property type="entry name" value="Glyco_hydro/deAcase_b/a-brl"/>
</dbReference>
<dbReference type="PANTHER" id="PTHR30105">
    <property type="entry name" value="UNCHARACTERIZED YIBQ-RELATED"/>
    <property type="match status" value="1"/>
</dbReference>
<dbReference type="Pfam" id="PF04748">
    <property type="entry name" value="Polysacc_deac_2"/>
    <property type="match status" value="1"/>
</dbReference>
<feature type="compositionally biased region" description="Low complexity" evidence="1">
    <location>
        <begin position="200"/>
        <end position="231"/>
    </location>
</feature>
<evidence type="ECO:0000313" key="3">
    <source>
        <dbReference type="Proteomes" id="UP000631034"/>
    </source>
</evidence>
<feature type="region of interest" description="Disordered" evidence="1">
    <location>
        <begin position="263"/>
        <end position="324"/>
    </location>
</feature>
<dbReference type="EMBL" id="JACZHT010000003">
    <property type="protein sequence ID" value="MBE1237141.1"/>
    <property type="molecule type" value="Genomic_DNA"/>
</dbReference>
<dbReference type="PANTHER" id="PTHR30105:SF2">
    <property type="entry name" value="DIVERGENT POLYSACCHARIDE DEACETYLASE SUPERFAMILY"/>
    <property type="match status" value="1"/>
</dbReference>
<evidence type="ECO:0000256" key="1">
    <source>
        <dbReference type="SAM" id="MobiDB-lite"/>
    </source>
</evidence>
<proteinExistence type="predicted"/>
<accession>A0A8J7CW73</accession>
<sequence>MSSARRGTQSRQHARSTGNHRRSRPGLLPWVAIATLVTGLLVGASLSADTRTTLLALAGLDGGPAPGVKTGAPGSLSGFLTDPAPPAAAPFATTGTVMRDAPPAAATRDVPSSLGRASAGHPATSAAFAPTASSVLAVGPAPASTGAPARPLVLPPSSSTELLAALQDRTQATESTGPGPDAASRAAPAQPDTGVRAPETETQAQAQTQAYAQAPAHTQATVAAAPTADPDGPLDVLFQTLTAAPAADPDERADGLAERGSEIADARFAGAPDSWRGGVTGTEHGADPAAPSAPGLSHRDTPERTDQTRTAALGPGPASATGSVAPWKRHAVPAPAGHGPAVAVIIDDMGLDRPRTRRIAALEGPLTLSYLTYAGNLREQMRAARGNGHELLLHMPMEPLNPKADPGPGALRLADSPEHITRTLRENLDRGESYVGINNHMGSRFTADAAAMTLVMEELSRRGLMWVDSVTSARTKGAVTAAAMGVPWASRTVFLDNDADSASVLKQLDELERAARRHGHAIAIGHPREGTIIALQAWLPTLEHKGIRLVPVSALARTPAQAPGTLVSQHGTETRKERIP</sequence>